<sequence>MSSNSFRLTTAEMEPEISLFNNDELLILMQKKLRLKQADDYDYRVATLYAVKAVIAYMDGMEQCQRIGNEQGDIDEWDDIVLHGAANATIHCQVKRQMGNFSNDEPIRGLKTTGENKGELKNLTALDSAFEKLSKHFAKPVSERDGSKKFRLAIPNANIQIKKNLTIVQLRAVCTEWSKAGANVEGFSKAGNPTETVRNWLSSWCDFSTNEAMFECLRALEICEHGDEDRIDGDCCSSLMDWYSSTDAVRREVRDFLVMNASSEQSITPRMIACKIEQYVRQHKRAWARYNMVNPLEWEVSGTLSGHGTDIEFPERVVDRLWEPSEDRSYELQFGHKCNGEPSCSLQLSLMRLALHVAPGVSVSASGVDGWHAMVAQTVRKTLGHSEDELSALRWTNWGSTPTPADHRKLRMTSLVDGEASQLSMRMTALTWKNVKNRVSVKISQGQSSEVRDAIEALWLEWQDEINADIMLQQELLTDMLYAKSEGSLIIGVLRSGLRTVFLIADALVMLLHLAIASDATDRNWRNFGNGLSVRAVALLYWAGSNQQAEDLRRFFDDDDRSQRAEFLGKETARVLVLPQARSSVSAIYGKTLADGRDGGDSIAEPRTPTMIVTHSQEYKDALGQKTIASLKDFLAKALQGREAQRALHIDMLTMENPNAD</sequence>
<keyword evidence="3" id="KW-1185">Reference proteome</keyword>
<feature type="domain" description="ABC-three component systems C-terminal" evidence="1">
    <location>
        <begin position="307"/>
        <end position="635"/>
    </location>
</feature>
<evidence type="ECO:0000313" key="2">
    <source>
        <dbReference type="EMBL" id="SFU19110.1"/>
    </source>
</evidence>
<dbReference type="RefSeq" id="WP_090126371.1">
    <property type="nucleotide sequence ID" value="NZ_CP045300.1"/>
</dbReference>
<organism evidence="2 3">
    <name type="scientific">Kosakonia arachidis</name>
    <dbReference type="NCBI Taxonomy" id="551989"/>
    <lineage>
        <taxon>Bacteria</taxon>
        <taxon>Pseudomonadati</taxon>
        <taxon>Pseudomonadota</taxon>
        <taxon>Gammaproteobacteria</taxon>
        <taxon>Enterobacterales</taxon>
        <taxon>Enterobacteriaceae</taxon>
        <taxon>Kosakonia</taxon>
    </lineage>
</organism>
<gene>
    <name evidence="2" type="ORF">SAMN05192562_11039</name>
</gene>
<name>A0A1I7E5A8_9ENTR</name>
<evidence type="ECO:0000259" key="1">
    <source>
        <dbReference type="Pfam" id="PF20278"/>
    </source>
</evidence>
<accession>A0A1I7E5A8</accession>
<protein>
    <recommendedName>
        <fullName evidence="1">ABC-three component systems C-terminal domain-containing protein</fullName>
    </recommendedName>
</protein>
<proteinExistence type="predicted"/>
<dbReference type="Pfam" id="PF20278">
    <property type="entry name" value="CTD2"/>
    <property type="match status" value="1"/>
</dbReference>
<dbReference type="EMBL" id="FPAU01000010">
    <property type="protein sequence ID" value="SFU19110.1"/>
    <property type="molecule type" value="Genomic_DNA"/>
</dbReference>
<dbReference type="Proteomes" id="UP000199187">
    <property type="component" value="Unassembled WGS sequence"/>
</dbReference>
<evidence type="ECO:0000313" key="3">
    <source>
        <dbReference type="Proteomes" id="UP000199187"/>
    </source>
</evidence>
<dbReference type="InterPro" id="IPR046918">
    <property type="entry name" value="ABC-3C_CTD2"/>
</dbReference>
<dbReference type="AlphaFoldDB" id="A0A1I7E5A8"/>
<reference evidence="3" key="1">
    <citation type="submission" date="2016-10" db="EMBL/GenBank/DDBJ databases">
        <authorList>
            <person name="Varghese N."/>
            <person name="Submissions S."/>
        </authorList>
    </citation>
    <scope>NUCLEOTIDE SEQUENCE [LARGE SCALE GENOMIC DNA]</scope>
    <source>
        <strain evidence="3">Ah-143</strain>
    </source>
</reference>